<dbReference type="Proteomes" id="UP000273536">
    <property type="component" value="Unassembled WGS sequence"/>
</dbReference>
<evidence type="ECO:0000313" key="9">
    <source>
        <dbReference type="Proteomes" id="UP000280599"/>
    </source>
</evidence>
<dbReference type="Pfam" id="PF00149">
    <property type="entry name" value="Metallophos"/>
    <property type="match status" value="1"/>
</dbReference>
<dbReference type="PANTHER" id="PTHR37844:SF2">
    <property type="entry name" value="SER_THR PROTEIN PHOSPHATASE SUPERFAMILY (AFU_ORTHOLOGUE AFUA_1G14840)"/>
    <property type="match status" value="1"/>
</dbReference>
<reference evidence="2 6" key="2">
    <citation type="submission" date="2015-10" db="EMBL/GenBank/DDBJ databases">
        <title>Comparative genomics and high-throughput reverse genetic screens identify a new phytobacterial MAMP and an Arabidopsis receptor required for immune elicitation.</title>
        <authorList>
            <person name="Mott G.A."/>
            <person name="Thakur S."/>
            <person name="Wang P.W."/>
            <person name="Desveaux D."/>
            <person name="Guttman D.S."/>
        </authorList>
    </citation>
    <scope>NUCLEOTIDE SEQUENCE [LARGE SCALE GENOMIC DNA]</scope>
    <source>
        <strain evidence="2 6">BR1</strain>
    </source>
</reference>
<evidence type="ECO:0000313" key="5">
    <source>
        <dbReference type="EMBL" id="RMQ14407.1"/>
    </source>
</evidence>
<evidence type="ECO:0000313" key="8">
    <source>
        <dbReference type="Proteomes" id="UP000273536"/>
    </source>
</evidence>
<reference evidence="2" key="1">
    <citation type="submission" date="2015-07" db="EMBL/GenBank/DDBJ databases">
        <authorList>
            <person name="O'Brien H.E."/>
            <person name="Thakur S."/>
            <person name="Gong Y."/>
            <person name="Wang P.W."/>
            <person name="Guttman D.S."/>
        </authorList>
    </citation>
    <scope>NUCLEOTIDE SEQUENCE</scope>
    <source>
        <strain evidence="2">BR1</strain>
    </source>
</reference>
<dbReference type="RefSeq" id="WP_004661161.1">
    <property type="nucleotide sequence ID" value="NZ_LGLL01000048.1"/>
</dbReference>
<dbReference type="Proteomes" id="UP000280599">
    <property type="component" value="Unassembled WGS sequence"/>
</dbReference>
<comment type="caution">
    <text evidence="5">The sequence shown here is derived from an EMBL/GenBank/DDBJ whole genome shotgun (WGS) entry which is preliminary data.</text>
</comment>
<evidence type="ECO:0000313" key="2">
    <source>
        <dbReference type="EMBL" id="KPC42031.1"/>
    </source>
</evidence>
<dbReference type="Proteomes" id="UP000037836">
    <property type="component" value="Unassembled WGS sequence"/>
</dbReference>
<dbReference type="EMBL" id="RBPT01000531">
    <property type="protein sequence ID" value="RMO35551.1"/>
    <property type="molecule type" value="Genomic_DNA"/>
</dbReference>
<protein>
    <submittedName>
        <fullName evidence="5">Metallophosphoesterase</fullName>
    </submittedName>
</protein>
<evidence type="ECO:0000313" key="6">
    <source>
        <dbReference type="Proteomes" id="UP000037836"/>
    </source>
</evidence>
<evidence type="ECO:0000259" key="1">
    <source>
        <dbReference type="Pfam" id="PF00149"/>
    </source>
</evidence>
<evidence type="ECO:0000313" key="7">
    <source>
        <dbReference type="Proteomes" id="UP000272471"/>
    </source>
</evidence>
<dbReference type="InterPro" id="IPR004843">
    <property type="entry name" value="Calcineurin-like_PHP"/>
</dbReference>
<dbReference type="GO" id="GO:0016787">
    <property type="term" value="F:hydrolase activity"/>
    <property type="evidence" value="ECO:0007669"/>
    <property type="project" value="InterPro"/>
</dbReference>
<organism evidence="5 7">
    <name type="scientific">Pseudomonas savastanoi pv. glycinea</name>
    <name type="common">Pseudomonas syringae pv. glycinea</name>
    <dbReference type="NCBI Taxonomy" id="318"/>
    <lineage>
        <taxon>Bacteria</taxon>
        <taxon>Pseudomonadati</taxon>
        <taxon>Pseudomonadota</taxon>
        <taxon>Gammaproteobacteria</taxon>
        <taxon>Pseudomonadales</taxon>
        <taxon>Pseudomonadaceae</taxon>
        <taxon>Pseudomonas</taxon>
    </lineage>
</organism>
<dbReference type="InterPro" id="IPR029052">
    <property type="entry name" value="Metallo-depent_PP-like"/>
</dbReference>
<feature type="domain" description="Calcineurin-like phosphoesterase" evidence="1">
    <location>
        <begin position="2"/>
        <end position="211"/>
    </location>
</feature>
<evidence type="ECO:0000313" key="3">
    <source>
        <dbReference type="EMBL" id="RMO35551.1"/>
    </source>
</evidence>
<dbReference type="PANTHER" id="PTHR37844">
    <property type="entry name" value="SER/THR PROTEIN PHOSPHATASE SUPERFAMILY (AFU_ORTHOLOGUE AFUA_1G14840)"/>
    <property type="match status" value="1"/>
</dbReference>
<dbReference type="Proteomes" id="UP000272471">
    <property type="component" value="Unassembled WGS sequence"/>
</dbReference>
<dbReference type="EMBL" id="RBQX01000194">
    <property type="protein sequence ID" value="RMQ14407.1"/>
    <property type="molecule type" value="Genomic_DNA"/>
</dbReference>
<dbReference type="EMBL" id="RBPS01000212">
    <property type="protein sequence ID" value="RMO35673.1"/>
    <property type="molecule type" value="Genomic_DNA"/>
</dbReference>
<gene>
    <name evidence="2" type="ORF">AC496_1594</name>
    <name evidence="5" type="ORF">ALQ11_02595</name>
    <name evidence="3" type="ORF">ALQ41_00906</name>
    <name evidence="4" type="ORF">ALQ42_00289</name>
</gene>
<dbReference type="AlphaFoldDB" id="A0A0N8RM27"/>
<proteinExistence type="predicted"/>
<accession>A0A0N8RM27</accession>
<keyword evidence="6" id="KW-1185">Reference proteome</keyword>
<dbReference type="EMBL" id="LGLO01000076">
    <property type="protein sequence ID" value="KPC42031.1"/>
    <property type="molecule type" value="Genomic_DNA"/>
</dbReference>
<dbReference type="SUPFAM" id="SSF56300">
    <property type="entry name" value="Metallo-dependent phosphatases"/>
    <property type="match status" value="1"/>
</dbReference>
<dbReference type="Gene3D" id="3.60.21.10">
    <property type="match status" value="2"/>
</dbReference>
<sequence>MKLRIYSDLHNEFHRFDPPTLNPDVDLVILAGDIDKKARGVKWANDTFQCKVAYISGNHEYYDGHIDRTLRKMRDAAASHVHVLENESLIINGTRILGTAAWTDFSSTGDQVAAASTARASMNDFKYIRADAGYRRLRPDDLIARNHTAKAWLTHQLAQPFEGKTIVITHHSPSSAVAGAKHDGHLSAAYANDWPLLIEQADLWVFGHTHEAVDVELAGCRVVSNPRGYPNEPTGFNASLEIEV</sequence>
<evidence type="ECO:0000313" key="4">
    <source>
        <dbReference type="EMBL" id="RMO35673.1"/>
    </source>
</evidence>
<reference evidence="7 8" key="3">
    <citation type="submission" date="2018-08" db="EMBL/GenBank/DDBJ databases">
        <title>Recombination of ecologically and evolutionarily significant loci maintains genetic cohesion in the Pseudomonas syringae species complex.</title>
        <authorList>
            <person name="Dillon M."/>
            <person name="Thakur S."/>
            <person name="Almeida R.N.D."/>
            <person name="Weir B.S."/>
            <person name="Guttman D.S."/>
        </authorList>
    </citation>
    <scope>NUCLEOTIDE SEQUENCE [LARGE SCALE GENOMIC DNA]</scope>
    <source>
        <strain evidence="5 7">ICMP 4182</strain>
        <strain evidence="4 8">ICMP 6372</strain>
        <strain evidence="3 9">ICMP 867</strain>
    </source>
</reference>
<name>A0A0N8RM27_PSESG</name>